<organism evidence="3 4">
    <name type="scientific">Candidatus Daviesbacteria bacterium RIFCSPLOWO2_01_FULL_39_12</name>
    <dbReference type="NCBI Taxonomy" id="1797785"/>
    <lineage>
        <taxon>Bacteria</taxon>
        <taxon>Candidatus Daviesiibacteriota</taxon>
    </lineage>
</organism>
<dbReference type="GO" id="GO:0003677">
    <property type="term" value="F:DNA binding"/>
    <property type="evidence" value="ECO:0007669"/>
    <property type="project" value="UniProtKB-UniRule"/>
</dbReference>
<evidence type="ECO:0000313" key="3">
    <source>
        <dbReference type="EMBL" id="OGE43247.1"/>
    </source>
</evidence>
<evidence type="ECO:0000256" key="1">
    <source>
        <dbReference type="PROSITE-ProRule" id="PRU01076"/>
    </source>
</evidence>
<reference evidence="3 4" key="1">
    <citation type="journal article" date="2016" name="Nat. Commun.">
        <title>Thousands of microbial genomes shed light on interconnected biogeochemical processes in an aquifer system.</title>
        <authorList>
            <person name="Anantharaman K."/>
            <person name="Brown C.T."/>
            <person name="Hug L.A."/>
            <person name="Sharon I."/>
            <person name="Castelle C.J."/>
            <person name="Probst A.J."/>
            <person name="Thomas B.C."/>
            <person name="Singh A."/>
            <person name="Wilkins M.J."/>
            <person name="Karaoz U."/>
            <person name="Brodie E.L."/>
            <person name="Williams K.H."/>
            <person name="Hubbard S.S."/>
            <person name="Banfield J.F."/>
        </authorList>
    </citation>
    <scope>NUCLEOTIDE SEQUENCE [LARGE SCALE GENOMIC DNA]</scope>
</reference>
<feature type="domain" description="SpoVT-AbrB" evidence="2">
    <location>
        <begin position="4"/>
        <end position="49"/>
    </location>
</feature>
<protein>
    <recommendedName>
        <fullName evidence="2">SpoVT-AbrB domain-containing protein</fullName>
    </recommendedName>
</protein>
<comment type="caution">
    <text evidence="3">The sequence shown here is derived from an EMBL/GenBank/DDBJ whole genome shotgun (WGS) entry which is preliminary data.</text>
</comment>
<proteinExistence type="predicted"/>
<dbReference type="InterPro" id="IPR007159">
    <property type="entry name" value="SpoVT-AbrB_dom"/>
</dbReference>
<dbReference type="EMBL" id="MFDM01000016">
    <property type="protein sequence ID" value="OGE43247.1"/>
    <property type="molecule type" value="Genomic_DNA"/>
</dbReference>
<gene>
    <name evidence="3" type="ORF">A3B45_00805</name>
</gene>
<dbReference type="PROSITE" id="PS51740">
    <property type="entry name" value="SPOVT_ABRB"/>
    <property type="match status" value="1"/>
</dbReference>
<dbReference type="Pfam" id="PF04014">
    <property type="entry name" value="MazE_antitoxin"/>
    <property type="match status" value="1"/>
</dbReference>
<dbReference type="Proteomes" id="UP000178565">
    <property type="component" value="Unassembled WGS sequence"/>
</dbReference>
<evidence type="ECO:0000259" key="2">
    <source>
        <dbReference type="PROSITE" id="PS51740"/>
    </source>
</evidence>
<dbReference type="AlphaFoldDB" id="A0A1F5KQM6"/>
<dbReference type="InterPro" id="IPR037914">
    <property type="entry name" value="SpoVT-AbrB_sf"/>
</dbReference>
<dbReference type="STRING" id="1797785.A3B45_00805"/>
<keyword evidence="1" id="KW-0238">DNA-binding</keyword>
<dbReference type="SUPFAM" id="SSF89447">
    <property type="entry name" value="AbrB/MazE/MraZ-like"/>
    <property type="match status" value="1"/>
</dbReference>
<dbReference type="Gene3D" id="2.10.260.10">
    <property type="match status" value="1"/>
</dbReference>
<dbReference type="SMART" id="SM00966">
    <property type="entry name" value="SpoVT_AbrB"/>
    <property type="match status" value="1"/>
</dbReference>
<sequence>MKVGFIAEPNSKGQIVIPKKIRDDLKIDENTLLNFTVMGEGIWVHPVREVLTDKELKDSHSLYLEILEKTRGILAGKPYYKNEKVRKKLALEASKRRKKAWW</sequence>
<dbReference type="NCBIfam" id="TIGR01439">
    <property type="entry name" value="lp_hng_hel_AbrB"/>
    <property type="match status" value="1"/>
</dbReference>
<name>A0A1F5KQM6_9BACT</name>
<accession>A0A1F5KQM6</accession>
<evidence type="ECO:0000313" key="4">
    <source>
        <dbReference type="Proteomes" id="UP000178565"/>
    </source>
</evidence>